<accession>A0ABX8D5Z2</accession>
<dbReference type="SUPFAM" id="SSF55811">
    <property type="entry name" value="Nudix"/>
    <property type="match status" value="1"/>
</dbReference>
<dbReference type="GO" id="GO:0016787">
    <property type="term" value="F:hydrolase activity"/>
    <property type="evidence" value="ECO:0007669"/>
    <property type="project" value="UniProtKB-KW"/>
</dbReference>
<protein>
    <submittedName>
        <fullName evidence="6">NUDIX hydrolase</fullName>
    </submittedName>
</protein>
<evidence type="ECO:0000256" key="2">
    <source>
        <dbReference type="ARBA" id="ARBA00005582"/>
    </source>
</evidence>
<evidence type="ECO:0000256" key="1">
    <source>
        <dbReference type="ARBA" id="ARBA00001946"/>
    </source>
</evidence>
<dbReference type="Proteomes" id="UP000677804">
    <property type="component" value="Chromosome"/>
</dbReference>
<dbReference type="PANTHER" id="PTHR43046">
    <property type="entry name" value="GDP-MANNOSE MANNOSYL HYDROLASE"/>
    <property type="match status" value="1"/>
</dbReference>
<reference evidence="6 7" key="1">
    <citation type="submission" date="2021-05" db="EMBL/GenBank/DDBJ databases">
        <title>Novel species in genus Cellulomonas.</title>
        <authorList>
            <person name="Zhang G."/>
        </authorList>
    </citation>
    <scope>NUCLEOTIDE SEQUENCE [LARGE SCALE GENOMIC DNA]</scope>
    <source>
        <strain evidence="7">zg-ZUI222</strain>
    </source>
</reference>
<dbReference type="PRINTS" id="PR00502">
    <property type="entry name" value="NUDIXFAMILY"/>
</dbReference>
<dbReference type="InterPro" id="IPR015797">
    <property type="entry name" value="NUDIX_hydrolase-like_dom_sf"/>
</dbReference>
<evidence type="ECO:0000313" key="6">
    <source>
        <dbReference type="EMBL" id="QVI62878.1"/>
    </source>
</evidence>
<dbReference type="PROSITE" id="PS51462">
    <property type="entry name" value="NUDIX"/>
    <property type="match status" value="1"/>
</dbReference>
<comment type="similarity">
    <text evidence="2 4">Belongs to the Nudix hydrolase family.</text>
</comment>
<dbReference type="RefSeq" id="WP_207340359.1">
    <property type="nucleotide sequence ID" value="NZ_CP074405.1"/>
</dbReference>
<evidence type="ECO:0000256" key="3">
    <source>
        <dbReference type="ARBA" id="ARBA00022801"/>
    </source>
</evidence>
<dbReference type="InterPro" id="IPR020476">
    <property type="entry name" value="Nudix_hydrolase"/>
</dbReference>
<proteinExistence type="inferred from homology"/>
<dbReference type="EMBL" id="CP074405">
    <property type="protein sequence ID" value="QVI62878.1"/>
    <property type="molecule type" value="Genomic_DNA"/>
</dbReference>
<dbReference type="InterPro" id="IPR020084">
    <property type="entry name" value="NUDIX_hydrolase_CS"/>
</dbReference>
<keyword evidence="7" id="KW-1185">Reference proteome</keyword>
<dbReference type="CDD" id="cd02883">
    <property type="entry name" value="NUDIX_Hydrolase"/>
    <property type="match status" value="1"/>
</dbReference>
<feature type="domain" description="Nudix hydrolase" evidence="5">
    <location>
        <begin position="2"/>
        <end position="142"/>
    </location>
</feature>
<dbReference type="Pfam" id="PF00293">
    <property type="entry name" value="NUDIX"/>
    <property type="match status" value="1"/>
</dbReference>
<name>A0ABX8D5Z2_9CELL</name>
<keyword evidence="3 4" id="KW-0378">Hydrolase</keyword>
<dbReference type="PROSITE" id="PS00893">
    <property type="entry name" value="NUDIX_BOX"/>
    <property type="match status" value="1"/>
</dbReference>
<evidence type="ECO:0000313" key="7">
    <source>
        <dbReference type="Proteomes" id="UP000677804"/>
    </source>
</evidence>
<sequence>MDTRVAAYAVVVDEGRMLLVHWSAGALQGWSLPGGGLEPGEHPEAAVVREVREETGYEAVLDGLIGVESVVYPSAERARPDLPDLHALGILYRAHVVGGALTHEVDGSTDEAVWVPLAEVDDLDRVPLVDAARRAAGLPVRD</sequence>
<comment type="cofactor">
    <cofactor evidence="1">
        <name>Mg(2+)</name>
        <dbReference type="ChEBI" id="CHEBI:18420"/>
    </cofactor>
</comment>
<dbReference type="InterPro" id="IPR000086">
    <property type="entry name" value="NUDIX_hydrolase_dom"/>
</dbReference>
<evidence type="ECO:0000259" key="5">
    <source>
        <dbReference type="PROSITE" id="PS51462"/>
    </source>
</evidence>
<organism evidence="6 7">
    <name type="scientific">Cellulomonas wangleii</name>
    <dbReference type="NCBI Taxonomy" id="2816956"/>
    <lineage>
        <taxon>Bacteria</taxon>
        <taxon>Bacillati</taxon>
        <taxon>Actinomycetota</taxon>
        <taxon>Actinomycetes</taxon>
        <taxon>Micrococcales</taxon>
        <taxon>Cellulomonadaceae</taxon>
        <taxon>Cellulomonas</taxon>
    </lineage>
</organism>
<dbReference type="Gene3D" id="3.90.79.10">
    <property type="entry name" value="Nucleoside Triphosphate Pyrophosphohydrolase"/>
    <property type="match status" value="1"/>
</dbReference>
<dbReference type="PANTHER" id="PTHR43046:SF16">
    <property type="entry name" value="ADP-RIBOSE PYROPHOSPHATASE YJHB-RELATED"/>
    <property type="match status" value="1"/>
</dbReference>
<evidence type="ECO:0000256" key="4">
    <source>
        <dbReference type="RuleBase" id="RU003476"/>
    </source>
</evidence>
<gene>
    <name evidence="6" type="ORF">KG103_02770</name>
</gene>